<gene>
    <name evidence="2" type="ORF">B0I36DRAFT_120184</name>
</gene>
<dbReference type="PANTHER" id="PTHR10672:SF41">
    <property type="entry name" value="CLASS II ALDOLASE_ADDUCIN DOMAIN PROTEIN (AFU_ORTHOLOGUE AFUA_3G01330)"/>
    <property type="match status" value="1"/>
</dbReference>
<dbReference type="OrthoDB" id="3238794at2759"/>
<dbReference type="InterPro" id="IPR001303">
    <property type="entry name" value="Aldolase_II/adducin_N"/>
</dbReference>
<dbReference type="Proteomes" id="UP000756346">
    <property type="component" value="Unassembled WGS sequence"/>
</dbReference>
<name>A0A9P8Y6I2_9PEZI</name>
<organism evidence="2 3">
    <name type="scientific">Microdochium trichocladiopsis</name>
    <dbReference type="NCBI Taxonomy" id="1682393"/>
    <lineage>
        <taxon>Eukaryota</taxon>
        <taxon>Fungi</taxon>
        <taxon>Dikarya</taxon>
        <taxon>Ascomycota</taxon>
        <taxon>Pezizomycotina</taxon>
        <taxon>Sordariomycetes</taxon>
        <taxon>Xylariomycetidae</taxon>
        <taxon>Xylariales</taxon>
        <taxon>Microdochiaceae</taxon>
        <taxon>Microdochium</taxon>
    </lineage>
</organism>
<accession>A0A9P8Y6I2</accession>
<feature type="domain" description="Class II aldolase/adducin N-terminal" evidence="1">
    <location>
        <begin position="37"/>
        <end position="219"/>
    </location>
</feature>
<dbReference type="RefSeq" id="XP_046012906.1">
    <property type="nucleotide sequence ID" value="XM_046148024.1"/>
</dbReference>
<comment type="caution">
    <text evidence="2">The sequence shown here is derived from an EMBL/GenBank/DDBJ whole genome shotgun (WGS) entry which is preliminary data.</text>
</comment>
<dbReference type="Pfam" id="PF00596">
    <property type="entry name" value="Aldolase_II"/>
    <property type="match status" value="1"/>
</dbReference>
<dbReference type="NCBIfam" id="NF004855">
    <property type="entry name" value="PRK06208.1"/>
    <property type="match status" value="1"/>
</dbReference>
<dbReference type="PANTHER" id="PTHR10672">
    <property type="entry name" value="ADDUCIN"/>
    <property type="match status" value="1"/>
</dbReference>
<dbReference type="GO" id="GO:0051015">
    <property type="term" value="F:actin filament binding"/>
    <property type="evidence" value="ECO:0007669"/>
    <property type="project" value="TreeGrafter"/>
</dbReference>
<evidence type="ECO:0000313" key="2">
    <source>
        <dbReference type="EMBL" id="KAH7031226.1"/>
    </source>
</evidence>
<reference evidence="2" key="1">
    <citation type="journal article" date="2021" name="Nat. Commun.">
        <title>Genetic determinants of endophytism in the Arabidopsis root mycobiome.</title>
        <authorList>
            <person name="Mesny F."/>
            <person name="Miyauchi S."/>
            <person name="Thiergart T."/>
            <person name="Pickel B."/>
            <person name="Atanasova L."/>
            <person name="Karlsson M."/>
            <person name="Huettel B."/>
            <person name="Barry K.W."/>
            <person name="Haridas S."/>
            <person name="Chen C."/>
            <person name="Bauer D."/>
            <person name="Andreopoulos W."/>
            <person name="Pangilinan J."/>
            <person name="LaButti K."/>
            <person name="Riley R."/>
            <person name="Lipzen A."/>
            <person name="Clum A."/>
            <person name="Drula E."/>
            <person name="Henrissat B."/>
            <person name="Kohler A."/>
            <person name="Grigoriev I.V."/>
            <person name="Martin F.M."/>
            <person name="Hacquard S."/>
        </authorList>
    </citation>
    <scope>NUCLEOTIDE SEQUENCE</scope>
    <source>
        <strain evidence="2">MPI-CAGE-CH-0230</strain>
    </source>
</reference>
<dbReference type="InterPro" id="IPR036409">
    <property type="entry name" value="Aldolase_II/adducin_N_sf"/>
</dbReference>
<dbReference type="EMBL" id="JAGTJQ010000005">
    <property type="protein sequence ID" value="KAH7031226.1"/>
    <property type="molecule type" value="Genomic_DNA"/>
</dbReference>
<evidence type="ECO:0000313" key="3">
    <source>
        <dbReference type="Proteomes" id="UP000756346"/>
    </source>
</evidence>
<dbReference type="Gene3D" id="3.40.225.10">
    <property type="entry name" value="Class II aldolase/adducin N-terminal domain"/>
    <property type="match status" value="1"/>
</dbReference>
<proteinExistence type="predicted"/>
<protein>
    <submittedName>
        <fullName evidence="2">Class II aldolase and Adducin domain-containing protein</fullName>
    </submittedName>
</protein>
<dbReference type="InterPro" id="IPR051017">
    <property type="entry name" value="Aldolase-II_Adducin_sf"/>
</dbReference>
<keyword evidence="3" id="KW-1185">Reference proteome</keyword>
<dbReference type="FunFam" id="3.40.225.10:FF:000009">
    <property type="entry name" value="Class II aldolase/adducin N-terminal"/>
    <property type="match status" value="1"/>
</dbReference>
<sequence>MRLMSSLLTHLGDVIQTPPRGPPTFKDPYEERDYLKARLALAFRIFAKQGYDEGVAGHITVRDPVDPSSFWVNPFGVAWPLLRASDLIRVDHNGRIVEGGSVRFLNQAAFMIHAAVHTARPEINCVAHSHSIYGRAFSTLGRNLDIITQDSCAFYNDVAHYDSFGGIVLAADEGRNIAAALGPRKAAILANHGLLTCGTTIESCVFWFTSLEKCCQVQLLADAAAAGRGSHGGGGGQTVKIGDEEAEFTYRAVGSEKAGWFSARPAFAVMEHESGADYKM</sequence>
<evidence type="ECO:0000259" key="1">
    <source>
        <dbReference type="SMART" id="SM01007"/>
    </source>
</evidence>
<dbReference type="GO" id="GO:0005856">
    <property type="term" value="C:cytoskeleton"/>
    <property type="evidence" value="ECO:0007669"/>
    <property type="project" value="TreeGrafter"/>
</dbReference>
<dbReference type="SMART" id="SM01007">
    <property type="entry name" value="Aldolase_II"/>
    <property type="match status" value="1"/>
</dbReference>
<dbReference type="AlphaFoldDB" id="A0A9P8Y6I2"/>
<dbReference type="GeneID" id="70177570"/>
<dbReference type="SUPFAM" id="SSF53639">
    <property type="entry name" value="AraD/HMP-PK domain-like"/>
    <property type="match status" value="1"/>
</dbReference>